<protein>
    <submittedName>
        <fullName evidence="2">Uncharacterized protein</fullName>
    </submittedName>
</protein>
<organism evidence="1 2">
    <name type="scientific">Romanomermis culicivorax</name>
    <name type="common">Nematode worm</name>
    <dbReference type="NCBI Taxonomy" id="13658"/>
    <lineage>
        <taxon>Eukaryota</taxon>
        <taxon>Metazoa</taxon>
        <taxon>Ecdysozoa</taxon>
        <taxon>Nematoda</taxon>
        <taxon>Enoplea</taxon>
        <taxon>Dorylaimia</taxon>
        <taxon>Mermithida</taxon>
        <taxon>Mermithoidea</taxon>
        <taxon>Mermithidae</taxon>
        <taxon>Romanomermis</taxon>
    </lineage>
</organism>
<dbReference type="AlphaFoldDB" id="A0A915KYW1"/>
<accession>A0A915KYW1</accession>
<evidence type="ECO:0000313" key="1">
    <source>
        <dbReference type="Proteomes" id="UP000887565"/>
    </source>
</evidence>
<name>A0A915KYW1_ROMCU</name>
<evidence type="ECO:0000313" key="2">
    <source>
        <dbReference type="WBParaSite" id="nRc.2.0.1.t43659-RA"/>
    </source>
</evidence>
<proteinExistence type="predicted"/>
<dbReference type="WBParaSite" id="nRc.2.0.1.t43659-RA">
    <property type="protein sequence ID" value="nRc.2.0.1.t43659-RA"/>
    <property type="gene ID" value="nRc.2.0.1.g43659"/>
</dbReference>
<reference evidence="2" key="1">
    <citation type="submission" date="2022-11" db="UniProtKB">
        <authorList>
            <consortium name="WormBaseParasite"/>
        </authorList>
    </citation>
    <scope>IDENTIFICATION</scope>
</reference>
<sequence>MLLPRPSKITQSTAVPTIFRKDFHPAGATTAADLTVPDILPAEATPTTEIKVEINAVTPAMTKETISQPTLSNLMPVTAAYELPPAEAIMIASHEEVLNAQATDPAISKIMATLKTDNAAKHPLIFFVKHRLLYCQIKDVKQLDYFTKWVSMHPIPDQKASTIMECFICNTIAKRIPPHSCCVGTTSLPCCVGTTSLPGGICCHGDRCGQQVCPQTARH</sequence>
<keyword evidence="1" id="KW-1185">Reference proteome</keyword>
<dbReference type="Proteomes" id="UP000887565">
    <property type="component" value="Unplaced"/>
</dbReference>